<reference evidence="2 3" key="1">
    <citation type="submission" date="2021-07" db="EMBL/GenBank/DDBJ databases">
        <authorList>
            <consortium name="Genoscope - CEA"/>
            <person name="William W."/>
        </authorList>
    </citation>
    <scope>NUCLEOTIDE SEQUENCE [LARGE SCALE GENOMIC DNA]</scope>
</reference>
<evidence type="ECO:0000256" key="1">
    <source>
        <dbReference type="SAM" id="MobiDB-lite"/>
    </source>
</evidence>
<proteinExistence type="predicted"/>
<sequence>HSSPFHQITVATGHRGSVFGSESRDLGACPMSGNERRGVGSSKGVRPLAKTHKLELLVEDCPQVSIRGVNGATASVSFN</sequence>
<dbReference type="Gramene" id="A02p29120.2_BraZ1">
    <property type="protein sequence ID" value="A02p29120.2_BraZ1.CDS"/>
    <property type="gene ID" value="A02g29120.2_BraZ1"/>
</dbReference>
<dbReference type="Proteomes" id="UP000694005">
    <property type="component" value="Chromosome A02"/>
</dbReference>
<dbReference type="AlphaFoldDB" id="A0A8D9H7A6"/>
<feature type="non-terminal residue" evidence="2">
    <location>
        <position position="79"/>
    </location>
</feature>
<name>A0A8D9H7A6_BRACM</name>
<evidence type="ECO:0000313" key="2">
    <source>
        <dbReference type="EMBL" id="CAG7893960.1"/>
    </source>
</evidence>
<dbReference type="EMBL" id="LS974618">
    <property type="protein sequence ID" value="CAG7893960.1"/>
    <property type="molecule type" value="Genomic_DNA"/>
</dbReference>
<organism evidence="2 3">
    <name type="scientific">Brassica campestris</name>
    <name type="common">Field mustard</name>
    <dbReference type="NCBI Taxonomy" id="3711"/>
    <lineage>
        <taxon>Eukaryota</taxon>
        <taxon>Viridiplantae</taxon>
        <taxon>Streptophyta</taxon>
        <taxon>Embryophyta</taxon>
        <taxon>Tracheophyta</taxon>
        <taxon>Spermatophyta</taxon>
        <taxon>Magnoliopsida</taxon>
        <taxon>eudicotyledons</taxon>
        <taxon>Gunneridae</taxon>
        <taxon>Pentapetalae</taxon>
        <taxon>rosids</taxon>
        <taxon>malvids</taxon>
        <taxon>Brassicales</taxon>
        <taxon>Brassicaceae</taxon>
        <taxon>Brassiceae</taxon>
        <taxon>Brassica</taxon>
    </lineage>
</organism>
<feature type="region of interest" description="Disordered" evidence="1">
    <location>
        <begin position="16"/>
        <end position="46"/>
    </location>
</feature>
<accession>A0A8D9H7A6</accession>
<evidence type="ECO:0000313" key="3">
    <source>
        <dbReference type="Proteomes" id="UP000694005"/>
    </source>
</evidence>
<protein>
    <submittedName>
        <fullName evidence="2">Uncharacterized protein</fullName>
    </submittedName>
</protein>
<gene>
    <name evidence="2" type="ORF">BRAPAZ1V2_A02P29120.2</name>
</gene>